<protein>
    <submittedName>
        <fullName evidence="1">Uncharacterized protein</fullName>
    </submittedName>
</protein>
<dbReference type="Proteomes" id="UP000051256">
    <property type="component" value="Unassembled WGS sequence"/>
</dbReference>
<name>A0A0R2D0L9_9LACO</name>
<evidence type="ECO:0000313" key="2">
    <source>
        <dbReference type="Proteomes" id="UP000051256"/>
    </source>
</evidence>
<keyword evidence="2" id="KW-1185">Reference proteome</keyword>
<reference evidence="1 2" key="1">
    <citation type="journal article" date="2015" name="Genome Announc.">
        <title>Expanding the biotechnology potential of lactobacilli through comparative genomics of 213 strains and associated genera.</title>
        <authorList>
            <person name="Sun Z."/>
            <person name="Harris H.M."/>
            <person name="McCann A."/>
            <person name="Guo C."/>
            <person name="Argimon S."/>
            <person name="Zhang W."/>
            <person name="Yang X."/>
            <person name="Jeffery I.B."/>
            <person name="Cooney J.C."/>
            <person name="Kagawa T.F."/>
            <person name="Liu W."/>
            <person name="Song Y."/>
            <person name="Salvetti E."/>
            <person name="Wrobel A."/>
            <person name="Rasinkangas P."/>
            <person name="Parkhill J."/>
            <person name="Rea M.C."/>
            <person name="O'Sullivan O."/>
            <person name="Ritari J."/>
            <person name="Douillard F.P."/>
            <person name="Paul Ross R."/>
            <person name="Yang R."/>
            <person name="Briner A.E."/>
            <person name="Felis G.E."/>
            <person name="de Vos W.M."/>
            <person name="Barrangou R."/>
            <person name="Klaenhammer T.R."/>
            <person name="Caufield P.W."/>
            <person name="Cui Y."/>
            <person name="Zhang H."/>
            <person name="O'Toole P.W."/>
        </authorList>
    </citation>
    <scope>NUCLEOTIDE SEQUENCE [LARGE SCALE GENOMIC DNA]</scope>
    <source>
        <strain evidence="1 2">DSM 24302</strain>
    </source>
</reference>
<sequence>MNEIVFFNPADSIGNFHDYNEAIKSAQIYKEKNNNEAKSVLVVKGVNKPEFEIFLADDVVNDTNTTNGEAYKINERF</sequence>
<dbReference type="EMBL" id="AYZR01000008">
    <property type="protein sequence ID" value="KRM93977.1"/>
    <property type="molecule type" value="Genomic_DNA"/>
</dbReference>
<evidence type="ECO:0000313" key="1">
    <source>
        <dbReference type="EMBL" id="KRM93977.1"/>
    </source>
</evidence>
<dbReference type="AlphaFoldDB" id="A0A0R2D0L9"/>
<dbReference type="RefSeq" id="WP_056978430.1">
    <property type="nucleotide sequence ID" value="NZ_AYZR01000008.1"/>
</dbReference>
<proteinExistence type="predicted"/>
<organism evidence="1 2">
    <name type="scientific">Lentilactobacillus senioris DSM 24302 = JCM 17472</name>
    <dbReference type="NCBI Taxonomy" id="1423802"/>
    <lineage>
        <taxon>Bacteria</taxon>
        <taxon>Bacillati</taxon>
        <taxon>Bacillota</taxon>
        <taxon>Bacilli</taxon>
        <taxon>Lactobacillales</taxon>
        <taxon>Lactobacillaceae</taxon>
        <taxon>Lentilactobacillus</taxon>
    </lineage>
</organism>
<dbReference type="PATRIC" id="fig|1423802.4.peg.709"/>
<gene>
    <name evidence="1" type="ORF">FC56_GL000698</name>
</gene>
<accession>A0A0R2D0L9</accession>
<dbReference type="STRING" id="1423802.FC56_GL000698"/>
<comment type="caution">
    <text evidence="1">The sequence shown here is derived from an EMBL/GenBank/DDBJ whole genome shotgun (WGS) entry which is preliminary data.</text>
</comment>